<comment type="caution">
    <text evidence="2">The sequence shown here is derived from an EMBL/GenBank/DDBJ whole genome shotgun (WGS) entry which is preliminary data.</text>
</comment>
<keyword evidence="1" id="KW-0472">Membrane</keyword>
<sequence>MAALLLILTTLGAAVLMIVALVAALRGRTRSAVRLGSACVALVGTYAAALVAAGAASRPRTLADGEWKCFDDWCVTVASATPAADGRDVTLLVRNAGRGRAQRPDGAQAYLEPGRRPLVVAGLGERLEPGQTATLHVQVLRADVASSSGTRLVVIEGGWPSHAVIGDENSPWHAHAGWAL</sequence>
<proteinExistence type="predicted"/>
<protein>
    <submittedName>
        <fullName evidence="2">Uncharacterized protein</fullName>
    </submittedName>
</protein>
<dbReference type="EMBL" id="BSFP01000003">
    <property type="protein sequence ID" value="GLK99232.1"/>
    <property type="molecule type" value="Genomic_DNA"/>
</dbReference>
<dbReference type="Proteomes" id="UP001143480">
    <property type="component" value="Unassembled WGS sequence"/>
</dbReference>
<accession>A0A9W6NJP4</accession>
<name>A0A9W6NJP4_9ACTN</name>
<reference evidence="2" key="2">
    <citation type="submission" date="2023-01" db="EMBL/GenBank/DDBJ databases">
        <authorList>
            <person name="Sun Q."/>
            <person name="Evtushenko L."/>
        </authorList>
    </citation>
    <scope>NUCLEOTIDE SEQUENCE</scope>
    <source>
        <strain evidence="2">VKM Ac-1321</strain>
    </source>
</reference>
<dbReference type="RefSeq" id="WP_271188892.1">
    <property type="nucleotide sequence ID" value="NZ_BSFP01000003.1"/>
</dbReference>
<keyword evidence="3" id="KW-1185">Reference proteome</keyword>
<keyword evidence="1" id="KW-1133">Transmembrane helix</keyword>
<reference evidence="2" key="1">
    <citation type="journal article" date="2014" name="Int. J. Syst. Evol. Microbiol.">
        <title>Complete genome sequence of Corynebacterium casei LMG S-19264T (=DSM 44701T), isolated from a smear-ripened cheese.</title>
        <authorList>
            <consortium name="US DOE Joint Genome Institute (JGI-PGF)"/>
            <person name="Walter F."/>
            <person name="Albersmeier A."/>
            <person name="Kalinowski J."/>
            <person name="Ruckert C."/>
        </authorList>
    </citation>
    <scope>NUCLEOTIDE SEQUENCE</scope>
    <source>
        <strain evidence="2">VKM Ac-1321</strain>
    </source>
</reference>
<evidence type="ECO:0000313" key="3">
    <source>
        <dbReference type="Proteomes" id="UP001143480"/>
    </source>
</evidence>
<gene>
    <name evidence="2" type="ORF">GCM10017581_009730</name>
</gene>
<organism evidence="2 3">
    <name type="scientific">Dactylosporangium matsuzakiense</name>
    <dbReference type="NCBI Taxonomy" id="53360"/>
    <lineage>
        <taxon>Bacteria</taxon>
        <taxon>Bacillati</taxon>
        <taxon>Actinomycetota</taxon>
        <taxon>Actinomycetes</taxon>
        <taxon>Micromonosporales</taxon>
        <taxon>Micromonosporaceae</taxon>
        <taxon>Dactylosporangium</taxon>
    </lineage>
</organism>
<keyword evidence="1" id="KW-0812">Transmembrane</keyword>
<evidence type="ECO:0000313" key="2">
    <source>
        <dbReference type="EMBL" id="GLK99232.1"/>
    </source>
</evidence>
<evidence type="ECO:0000256" key="1">
    <source>
        <dbReference type="SAM" id="Phobius"/>
    </source>
</evidence>
<dbReference type="AlphaFoldDB" id="A0A9W6NJP4"/>
<feature type="transmembrane region" description="Helical" evidence="1">
    <location>
        <begin position="34"/>
        <end position="56"/>
    </location>
</feature>